<dbReference type="HOGENOM" id="CLU_944892_0_0_1"/>
<evidence type="ECO:0008006" key="4">
    <source>
        <dbReference type="Google" id="ProtNLM"/>
    </source>
</evidence>
<name>B8C4C3_THAPS</name>
<dbReference type="EMBL" id="CM000643">
    <property type="protein sequence ID" value="EED91302.1"/>
    <property type="molecule type" value="Genomic_DNA"/>
</dbReference>
<dbReference type="PaxDb" id="35128-Thaps6446"/>
<feature type="compositionally biased region" description="Polar residues" evidence="1">
    <location>
        <begin position="1"/>
        <end position="14"/>
    </location>
</feature>
<organism evidence="2 3">
    <name type="scientific">Thalassiosira pseudonana</name>
    <name type="common">Marine diatom</name>
    <name type="synonym">Cyclotella nana</name>
    <dbReference type="NCBI Taxonomy" id="35128"/>
    <lineage>
        <taxon>Eukaryota</taxon>
        <taxon>Sar</taxon>
        <taxon>Stramenopiles</taxon>
        <taxon>Ochrophyta</taxon>
        <taxon>Bacillariophyta</taxon>
        <taxon>Coscinodiscophyceae</taxon>
        <taxon>Thalassiosirophycidae</taxon>
        <taxon>Thalassiosirales</taxon>
        <taxon>Thalassiosiraceae</taxon>
        <taxon>Thalassiosira</taxon>
    </lineage>
</organism>
<dbReference type="RefSeq" id="XP_002291195.1">
    <property type="nucleotide sequence ID" value="XM_002291159.1"/>
</dbReference>
<dbReference type="SUPFAM" id="SSF51197">
    <property type="entry name" value="Clavaminate synthase-like"/>
    <property type="match status" value="1"/>
</dbReference>
<dbReference type="AlphaFoldDB" id="B8C4C3"/>
<dbReference type="KEGG" id="tps:THAPSDRAFT_6446"/>
<dbReference type="InParanoid" id="B8C4C3"/>
<dbReference type="OMA" id="IANEHDK"/>
<dbReference type="GeneID" id="7444560"/>
<proteinExistence type="predicted"/>
<evidence type="ECO:0000313" key="2">
    <source>
        <dbReference type="EMBL" id="EED91302.1"/>
    </source>
</evidence>
<evidence type="ECO:0000256" key="1">
    <source>
        <dbReference type="SAM" id="MobiDB-lite"/>
    </source>
</evidence>
<reference evidence="2 3" key="2">
    <citation type="journal article" date="2008" name="Nature">
        <title>The Phaeodactylum genome reveals the evolutionary history of diatom genomes.</title>
        <authorList>
            <person name="Bowler C."/>
            <person name="Allen A.E."/>
            <person name="Badger J.H."/>
            <person name="Grimwood J."/>
            <person name="Jabbari K."/>
            <person name="Kuo A."/>
            <person name="Maheswari U."/>
            <person name="Martens C."/>
            <person name="Maumus F."/>
            <person name="Otillar R.P."/>
            <person name="Rayko E."/>
            <person name="Salamov A."/>
            <person name="Vandepoele K."/>
            <person name="Beszteri B."/>
            <person name="Gruber A."/>
            <person name="Heijde M."/>
            <person name="Katinka M."/>
            <person name="Mock T."/>
            <person name="Valentin K."/>
            <person name="Verret F."/>
            <person name="Berges J.A."/>
            <person name="Brownlee C."/>
            <person name="Cadoret J.P."/>
            <person name="Chiovitti A."/>
            <person name="Choi C.J."/>
            <person name="Coesel S."/>
            <person name="De Martino A."/>
            <person name="Detter J.C."/>
            <person name="Durkin C."/>
            <person name="Falciatore A."/>
            <person name="Fournet J."/>
            <person name="Haruta M."/>
            <person name="Huysman M.J."/>
            <person name="Jenkins B.D."/>
            <person name="Jiroutova K."/>
            <person name="Jorgensen R.E."/>
            <person name="Joubert Y."/>
            <person name="Kaplan A."/>
            <person name="Kroger N."/>
            <person name="Kroth P.G."/>
            <person name="La Roche J."/>
            <person name="Lindquist E."/>
            <person name="Lommer M."/>
            <person name="Martin-Jezequel V."/>
            <person name="Lopez P.J."/>
            <person name="Lucas S."/>
            <person name="Mangogna M."/>
            <person name="McGinnis K."/>
            <person name="Medlin L.K."/>
            <person name="Montsant A."/>
            <person name="Oudot-Le Secq M.P."/>
            <person name="Napoli C."/>
            <person name="Obornik M."/>
            <person name="Parker M.S."/>
            <person name="Petit J.L."/>
            <person name="Porcel B.M."/>
            <person name="Poulsen N."/>
            <person name="Robison M."/>
            <person name="Rychlewski L."/>
            <person name="Rynearson T.A."/>
            <person name="Schmutz J."/>
            <person name="Shapiro H."/>
            <person name="Siaut M."/>
            <person name="Stanley M."/>
            <person name="Sussman M.R."/>
            <person name="Taylor A.R."/>
            <person name="Vardi A."/>
            <person name="von Dassow P."/>
            <person name="Vyverman W."/>
            <person name="Willis A."/>
            <person name="Wyrwicz L.S."/>
            <person name="Rokhsar D.S."/>
            <person name="Weissenbach J."/>
            <person name="Armbrust E.V."/>
            <person name="Green B.R."/>
            <person name="Van de Peer Y."/>
            <person name="Grigoriev I.V."/>
        </authorList>
    </citation>
    <scope>NUCLEOTIDE SEQUENCE [LARGE SCALE GENOMIC DNA]</scope>
    <source>
        <strain evidence="2 3">CCMP1335</strain>
    </source>
</reference>
<gene>
    <name evidence="2" type="ORF">THAPSDRAFT_6446</name>
</gene>
<reference evidence="2 3" key="1">
    <citation type="journal article" date="2004" name="Science">
        <title>The genome of the diatom Thalassiosira pseudonana: ecology, evolution, and metabolism.</title>
        <authorList>
            <person name="Armbrust E.V."/>
            <person name="Berges J.A."/>
            <person name="Bowler C."/>
            <person name="Green B.R."/>
            <person name="Martinez D."/>
            <person name="Putnam N.H."/>
            <person name="Zhou S."/>
            <person name="Allen A.E."/>
            <person name="Apt K.E."/>
            <person name="Bechner M."/>
            <person name="Brzezinski M.A."/>
            <person name="Chaal B.K."/>
            <person name="Chiovitti A."/>
            <person name="Davis A.K."/>
            <person name="Demarest M.S."/>
            <person name="Detter J.C."/>
            <person name="Glavina T."/>
            <person name="Goodstein D."/>
            <person name="Hadi M.Z."/>
            <person name="Hellsten U."/>
            <person name="Hildebrand M."/>
            <person name="Jenkins B.D."/>
            <person name="Jurka J."/>
            <person name="Kapitonov V.V."/>
            <person name="Kroger N."/>
            <person name="Lau W.W."/>
            <person name="Lane T.W."/>
            <person name="Larimer F.W."/>
            <person name="Lippmeier J.C."/>
            <person name="Lucas S."/>
            <person name="Medina M."/>
            <person name="Montsant A."/>
            <person name="Obornik M."/>
            <person name="Parker M.S."/>
            <person name="Palenik B."/>
            <person name="Pazour G.J."/>
            <person name="Richardson P.M."/>
            <person name="Rynearson T.A."/>
            <person name="Saito M.A."/>
            <person name="Schwartz D.C."/>
            <person name="Thamatrakoln K."/>
            <person name="Valentin K."/>
            <person name="Vardi A."/>
            <person name="Wilkerson F.P."/>
            <person name="Rokhsar D.S."/>
        </authorList>
    </citation>
    <scope>NUCLEOTIDE SEQUENCE [LARGE SCALE GENOMIC DNA]</scope>
    <source>
        <strain evidence="2 3">CCMP1335</strain>
    </source>
</reference>
<protein>
    <recommendedName>
        <fullName evidence="4">Fe2OG dioxygenase domain-containing protein</fullName>
    </recommendedName>
</protein>
<sequence length="295" mass="33016">MDAISASLSDNQDANVPLINPDTDSGSWTGYHHAASKNGRYNEFREGFVFSNGDMFDVTLQDKSDNSSTTFQHEMNGLFNIMHNVIATGVLSAIERRLELPINYFANELGPTSTSSQWHMKRYAVGDGSSTIANEHDKGILLPVHTDPSLISVVIIDRDGVNDFAMGLEVFHPNKASLPYDITPQQQSSGTWEEVSQHGHEIAVIFVGSVLSYLTKSQIFIAAKHRVVEWWSDSTNRESKVRLAATLFVRPHGEALMKPLPSPCLEIMDTAKKPPTFKEWNARVARNYMKRKKHK</sequence>
<feature type="region of interest" description="Disordered" evidence="1">
    <location>
        <begin position="1"/>
        <end position="21"/>
    </location>
</feature>
<dbReference type="Gene3D" id="2.60.120.330">
    <property type="entry name" value="B-lactam Antibiotic, Isopenicillin N Synthase, Chain"/>
    <property type="match status" value="1"/>
</dbReference>
<dbReference type="eggNOG" id="ENOG502TKW6">
    <property type="taxonomic scope" value="Eukaryota"/>
</dbReference>
<keyword evidence="3" id="KW-1185">Reference proteome</keyword>
<evidence type="ECO:0000313" key="3">
    <source>
        <dbReference type="Proteomes" id="UP000001449"/>
    </source>
</evidence>
<dbReference type="InterPro" id="IPR027443">
    <property type="entry name" value="IPNS-like_sf"/>
</dbReference>
<dbReference type="Proteomes" id="UP000001449">
    <property type="component" value="Chromosome 6"/>
</dbReference>
<accession>B8C4C3</accession>